<proteinExistence type="predicted"/>
<gene>
    <name evidence="1" type="ORF">BDR25DRAFT_124163</name>
</gene>
<protein>
    <submittedName>
        <fullName evidence="1">Uncharacterized protein</fullName>
    </submittedName>
</protein>
<organism evidence="1 2">
    <name type="scientific">Lindgomyces ingoldianus</name>
    <dbReference type="NCBI Taxonomy" id="673940"/>
    <lineage>
        <taxon>Eukaryota</taxon>
        <taxon>Fungi</taxon>
        <taxon>Dikarya</taxon>
        <taxon>Ascomycota</taxon>
        <taxon>Pezizomycotina</taxon>
        <taxon>Dothideomycetes</taxon>
        <taxon>Pleosporomycetidae</taxon>
        <taxon>Pleosporales</taxon>
        <taxon>Lindgomycetaceae</taxon>
        <taxon>Lindgomyces</taxon>
    </lineage>
</organism>
<accession>A0ACB6R2Y5</accession>
<evidence type="ECO:0000313" key="2">
    <source>
        <dbReference type="Proteomes" id="UP000799755"/>
    </source>
</evidence>
<dbReference type="Proteomes" id="UP000799755">
    <property type="component" value="Unassembled WGS sequence"/>
</dbReference>
<evidence type="ECO:0000313" key="1">
    <source>
        <dbReference type="EMBL" id="KAF2473623.1"/>
    </source>
</evidence>
<name>A0ACB6R2Y5_9PLEO</name>
<dbReference type="EMBL" id="MU003499">
    <property type="protein sequence ID" value="KAF2473623.1"/>
    <property type="molecule type" value="Genomic_DNA"/>
</dbReference>
<keyword evidence="2" id="KW-1185">Reference proteome</keyword>
<reference evidence="1" key="1">
    <citation type="journal article" date="2020" name="Stud. Mycol.">
        <title>101 Dothideomycetes genomes: a test case for predicting lifestyles and emergence of pathogens.</title>
        <authorList>
            <person name="Haridas S."/>
            <person name="Albert R."/>
            <person name="Binder M."/>
            <person name="Bloem J."/>
            <person name="Labutti K."/>
            <person name="Salamov A."/>
            <person name="Andreopoulos B."/>
            <person name="Baker S."/>
            <person name="Barry K."/>
            <person name="Bills G."/>
            <person name="Bluhm B."/>
            <person name="Cannon C."/>
            <person name="Castanera R."/>
            <person name="Culley D."/>
            <person name="Daum C."/>
            <person name="Ezra D."/>
            <person name="Gonzalez J."/>
            <person name="Henrissat B."/>
            <person name="Kuo A."/>
            <person name="Liang C."/>
            <person name="Lipzen A."/>
            <person name="Lutzoni F."/>
            <person name="Magnuson J."/>
            <person name="Mondo S."/>
            <person name="Nolan M."/>
            <person name="Ohm R."/>
            <person name="Pangilinan J."/>
            <person name="Park H.-J."/>
            <person name="Ramirez L."/>
            <person name="Alfaro M."/>
            <person name="Sun H."/>
            <person name="Tritt A."/>
            <person name="Yoshinaga Y."/>
            <person name="Zwiers L.-H."/>
            <person name="Turgeon B."/>
            <person name="Goodwin S."/>
            <person name="Spatafora J."/>
            <person name="Crous P."/>
            <person name="Grigoriev I."/>
        </authorList>
    </citation>
    <scope>NUCLEOTIDE SEQUENCE</scope>
    <source>
        <strain evidence="1">ATCC 200398</strain>
    </source>
</reference>
<sequence length="1607" mass="177670">MSERRCPVAPGATGRLCPMSSRPGSKLGPRGCTFSGFAQPGDLHAAFDIPMHINPVHHLRQRDRKAINDILYSSGPSMRQIKEMQNSTGTKSLDSLNASDQDLLAIALGAPARQVLLRAEEIGPQTGWRDGYLSTEYGFCPPDTTEAVGALRNSPGRVWSDLCERMPGCVARGRVRESIAALHLVQGTADIIPDKALWAALVALGMLCSIWRYEENNNGTEGINVPPRSPKLDNVDMSDDLGDEVRGIARSIGLPYVQICIRMGRSIPHLTFFDQSSYNITIRDPLSTYPYVGRFDNMDLRWPMFGDSAERAFLKGVAETDLSFQHGVDAIASCQEHVMMKNKQGLLEELIRLKEILERMPTAFNSISLNSRAGENYICPAEWVRWAKFSAPLSKRCPATSGLQFPPFLLMDAFLGRTNYSSFLGEEGTHLRAWLPSNLRAFIAAVENYYQIPAFVKASGDPRLIGVFDGVVEAYTGERGFMGAHRYKVFGLLEVAGKTGRTETNGNTGGTDMGTKDVMRPWEETHQAFSDAMKERLEPHRGKLDVQPQELRGTFAECRYKGKLLSRNFVDTDPSRSTAMVTLDIHDTGITFQPGDRLAMMPLNSWSECAKVAAALGLDDMLEDAATLDRQWMRFADHLGAISLSTKPQLRVIDILRRGHLAPLTSQLVMKLHNLLRASSNTILQVLATDEWPVRASLGDLLQAAIKDTSPRVWDQAFALDGNLAWLTDLISVEVPRTYSISTYSEELLPSTVDLTISRSDYQLSSTFAGNSKIMRHGVSSGFMNPLVGEEMDVLDDDDLLIGVSRPFAFQLPVDDTSPVTMFAGGSGIAPFRSFWQCRAGRSFGKMSLYLGVQSREKFCYEDELRQYVNEGFMEVHTAFSRDSRGLVYDPVQQDLVEREISPRYIDALIVEHGSAICDMVMSKQQGGLGGYLYVCGSVEVFDSVMSGIRRAIYNHVTSTMDSTDMILNTAFAERRFMLDIFMTPKSLPCNTPTISLSQLALHTGHRPNTRLWIGVHGKVYDVTDFCPMHPGGTDIIKSNAGVDCSKSFDLLAHTNNPEVASLLNKYFIGELRVKPTFSHLEDLSMLYDLWNSFLRVATETVVASHFEVGMIVGSPDVWFQGDLFNMGGVRRFYHYQSRLLQSGFSALFGAKLQELYLKISFILANSSPSTGSTRLPDVLGIIARAKGSNDAVAACNEISQIGQFTANSEAARFHEKGIRAYASKSVEFDMEFLEDIRTDACNGMDAFDSILDLEAQSETQRVAALSTFLMQILERMANRLAAFYAKLARYSVFQPEMEVHPARTRWNILRHKIRDGTFFILAAEIPMGSPPRYANNRAHEAVDFEHVIRDIQHVIDSSPRSNPRPRNLTLAEQHAARSEMKPSDTSAYEIQQSGTALKAMSTFIDNNKRAIRRLSRVPQALDLEQLMQVYSPIAEDRQQHGIQTPPHSRSSSRSPSRIAAMPTLVRRSTTSGSTYPVQMHMQLQGLQRRRNTATSEPGRHTPTPTTTSLTPAAAISGLLTKLNTRPKAPNAPGGLPTPPLSGDGAPDQARLMQMFAAAKTGIANGAPTPDASHSRTKSTTGSLRAFRLQASALTGGLNRRDGSIGS</sequence>
<comment type="caution">
    <text evidence="1">The sequence shown here is derived from an EMBL/GenBank/DDBJ whole genome shotgun (WGS) entry which is preliminary data.</text>
</comment>